<feature type="domain" description="Adenine deaminase C-terminal" evidence="8">
    <location>
        <begin position="386"/>
        <end position="552"/>
    </location>
</feature>
<dbReference type="InterPro" id="IPR032466">
    <property type="entry name" value="Metal_Hydrolase"/>
</dbReference>
<keyword evidence="4 6" id="KW-0464">Manganese</keyword>
<comment type="catalytic activity">
    <reaction evidence="5 6">
        <text>adenine + H2O + H(+) = hypoxanthine + NH4(+)</text>
        <dbReference type="Rhea" id="RHEA:23688"/>
        <dbReference type="ChEBI" id="CHEBI:15377"/>
        <dbReference type="ChEBI" id="CHEBI:15378"/>
        <dbReference type="ChEBI" id="CHEBI:16708"/>
        <dbReference type="ChEBI" id="CHEBI:17368"/>
        <dbReference type="ChEBI" id="CHEBI:28938"/>
        <dbReference type="EC" id="3.5.4.2"/>
    </reaction>
</comment>
<dbReference type="SUPFAM" id="SSF51338">
    <property type="entry name" value="Composite domain of metallo-dependent hydrolases"/>
    <property type="match status" value="1"/>
</dbReference>
<evidence type="ECO:0000313" key="10">
    <source>
        <dbReference type="Proteomes" id="UP001320159"/>
    </source>
</evidence>
<evidence type="ECO:0000313" key="9">
    <source>
        <dbReference type="EMBL" id="MCD1295222.1"/>
    </source>
</evidence>
<dbReference type="PANTHER" id="PTHR11113:SF2">
    <property type="entry name" value="ADENINE DEAMINASE"/>
    <property type="match status" value="1"/>
</dbReference>
<evidence type="ECO:0000256" key="2">
    <source>
        <dbReference type="ARBA" id="ARBA00012782"/>
    </source>
</evidence>
<reference evidence="9 10" key="1">
    <citation type="submission" date="2017-11" db="EMBL/GenBank/DDBJ databases">
        <title>Isolation and Characterization of Family Methanocellaceae Species from Potential Methane Hydrate Area Offshore Southwestern Taiwan.</title>
        <authorList>
            <person name="Zhang W.-L."/>
            <person name="Chen W.-C."/>
            <person name="Lai M.-C."/>
            <person name="Chen S.-C."/>
        </authorList>
    </citation>
    <scope>NUCLEOTIDE SEQUENCE [LARGE SCALE GENOMIC DNA]</scope>
    <source>
        <strain evidence="9 10">CWC-04</strain>
    </source>
</reference>
<proteinExistence type="inferred from homology"/>
<accession>A0AAP2RDQ1</accession>
<dbReference type="HAMAP" id="MF_01518">
    <property type="entry name" value="Adenine_deamin"/>
    <property type="match status" value="1"/>
</dbReference>
<dbReference type="AlphaFoldDB" id="A0AAP2RDQ1"/>
<evidence type="ECO:0000256" key="3">
    <source>
        <dbReference type="ARBA" id="ARBA00022801"/>
    </source>
</evidence>
<dbReference type="Gene3D" id="3.20.20.140">
    <property type="entry name" value="Metal-dependent hydrolases"/>
    <property type="match status" value="1"/>
</dbReference>
<comment type="cofactor">
    <cofactor evidence="6">
        <name>Mn(2+)</name>
        <dbReference type="ChEBI" id="CHEBI:29035"/>
    </cofactor>
</comment>
<evidence type="ECO:0000256" key="1">
    <source>
        <dbReference type="ARBA" id="ARBA00006773"/>
    </source>
</evidence>
<evidence type="ECO:0000256" key="6">
    <source>
        <dbReference type="HAMAP-Rule" id="MF_01518"/>
    </source>
</evidence>
<sequence>MLKDNIQAALGRLPLDLVIKGNMVNTLTGEIEETGVAIFNGNIVGIGDYDANKVIRCNYFCPGFIDGHVHIESSMLSPVEFSRAVAPRGTTAIVADPHEIANATGFEGLCNFIEDAGSSYIKIFFTAPSCVPASPLEMSYSIISAEEIKKLFAYPSVIGIGEMMNFKGLLDGEQDILDKLGISRIIDGHAPGLTGRELNAYISAGVGSDHESVTLDEGLEKVRKGMWLMVREGACTKNLKEVIHVADKIKDTRRIMLVTDDRDSLAILAEGHMDHLVREAINEGIDPVRAIQMATINPAERFGLPLGAIMPGYPADIILLDDIEKLKIEDVLINGRPFSSAGFTPVYPREARKNTVHIPDISKDDIAVRCDRDRLIRVIGVQDNSIYTDEIMLKARCSGFKIAASPDNDLLKICSIRRYPGPKKVSAAFVKGFGIKRGAVAQTISHDSHNVIALGANDDDIINAVRRLKEIRGGIVISDGGRISCELSLPYGGLMADMPVKEIARIQLDIKDKLHEMGSGLENPAMRLSFLGLSVVPELKLTCNGLVDVRSQKIVSIFADED</sequence>
<dbReference type="EMBL" id="PGCK01000007">
    <property type="protein sequence ID" value="MCD1295222.1"/>
    <property type="molecule type" value="Genomic_DNA"/>
</dbReference>
<evidence type="ECO:0000259" key="8">
    <source>
        <dbReference type="Pfam" id="PF13382"/>
    </source>
</evidence>
<dbReference type="Pfam" id="PF01979">
    <property type="entry name" value="Amidohydro_1"/>
    <property type="match status" value="1"/>
</dbReference>
<dbReference type="Proteomes" id="UP001320159">
    <property type="component" value="Unassembled WGS sequence"/>
</dbReference>
<gene>
    <name evidence="6 9" type="primary">ade</name>
    <name evidence="9" type="ORF">CUJ83_09450</name>
</gene>
<dbReference type="InterPro" id="IPR026912">
    <property type="entry name" value="Adenine_deam_C"/>
</dbReference>
<dbReference type="InterPro" id="IPR006679">
    <property type="entry name" value="Adenine_deam"/>
</dbReference>
<keyword evidence="10" id="KW-1185">Reference proteome</keyword>
<dbReference type="GO" id="GO:0006146">
    <property type="term" value="P:adenine catabolic process"/>
    <property type="evidence" value="ECO:0007669"/>
    <property type="project" value="InterPro"/>
</dbReference>
<name>A0AAP2RDQ1_9EURY</name>
<feature type="domain" description="Amidohydrolase-related" evidence="7">
    <location>
        <begin position="61"/>
        <end position="336"/>
    </location>
</feature>
<evidence type="ECO:0000256" key="5">
    <source>
        <dbReference type="ARBA" id="ARBA00047720"/>
    </source>
</evidence>
<dbReference type="Pfam" id="PF13382">
    <property type="entry name" value="Adenine_deam_C"/>
    <property type="match status" value="1"/>
</dbReference>
<dbReference type="RefSeq" id="WP_230742072.1">
    <property type="nucleotide sequence ID" value="NZ_PGCK01000007.1"/>
</dbReference>
<dbReference type="Gene3D" id="2.30.40.10">
    <property type="entry name" value="Urease, subunit C, domain 1"/>
    <property type="match status" value="1"/>
</dbReference>
<comment type="caution">
    <text evidence="9">The sequence shown here is derived from an EMBL/GenBank/DDBJ whole genome shotgun (WGS) entry which is preliminary data.</text>
</comment>
<evidence type="ECO:0000259" key="7">
    <source>
        <dbReference type="Pfam" id="PF01979"/>
    </source>
</evidence>
<dbReference type="SUPFAM" id="SSF51556">
    <property type="entry name" value="Metallo-dependent hydrolases"/>
    <property type="match status" value="1"/>
</dbReference>
<evidence type="ECO:0000256" key="4">
    <source>
        <dbReference type="ARBA" id="ARBA00023211"/>
    </source>
</evidence>
<dbReference type="InterPro" id="IPR011059">
    <property type="entry name" value="Metal-dep_hydrolase_composite"/>
</dbReference>
<dbReference type="EC" id="3.5.4.2" evidence="2 6"/>
<dbReference type="InterPro" id="IPR006680">
    <property type="entry name" value="Amidohydro-rel"/>
</dbReference>
<dbReference type="NCBIfam" id="TIGR01178">
    <property type="entry name" value="ade"/>
    <property type="match status" value="1"/>
</dbReference>
<comment type="similarity">
    <text evidence="1 6">Belongs to the metallo-dependent hydrolases superfamily. Adenine deaminase family.</text>
</comment>
<organism evidence="9 10">
    <name type="scientific">Methanooceanicella nereidis</name>
    <dbReference type="NCBI Taxonomy" id="2052831"/>
    <lineage>
        <taxon>Archaea</taxon>
        <taxon>Methanobacteriati</taxon>
        <taxon>Methanobacteriota</taxon>
        <taxon>Stenosarchaea group</taxon>
        <taxon>Methanomicrobia</taxon>
        <taxon>Methanocellales</taxon>
        <taxon>Methanocellaceae</taxon>
        <taxon>Methanooceanicella</taxon>
    </lineage>
</organism>
<keyword evidence="3 6" id="KW-0378">Hydrolase</keyword>
<dbReference type="GO" id="GO:0000034">
    <property type="term" value="F:adenine deaminase activity"/>
    <property type="evidence" value="ECO:0007669"/>
    <property type="project" value="UniProtKB-UniRule"/>
</dbReference>
<protein>
    <recommendedName>
        <fullName evidence="2 6">Adenine deaminase</fullName>
        <shortName evidence="6">Adenase</shortName>
        <shortName evidence="6">Adenine aminase</shortName>
        <ecNumber evidence="2 6">3.5.4.2</ecNumber>
    </recommendedName>
</protein>
<dbReference type="CDD" id="cd01295">
    <property type="entry name" value="AdeC"/>
    <property type="match status" value="1"/>
</dbReference>
<dbReference type="PANTHER" id="PTHR11113">
    <property type="entry name" value="N-ACETYLGLUCOSAMINE-6-PHOSPHATE DEACETYLASE"/>
    <property type="match status" value="1"/>
</dbReference>